<evidence type="ECO:0000256" key="5">
    <source>
        <dbReference type="ARBA" id="ARBA00022989"/>
    </source>
</evidence>
<dbReference type="EMBL" id="NAJO01000127">
    <property type="protein sequence ID" value="OQN95215.1"/>
    <property type="molecule type" value="Genomic_DNA"/>
</dbReference>
<feature type="transmembrane region" description="Helical" evidence="7">
    <location>
        <begin position="215"/>
        <end position="233"/>
    </location>
</feature>
<dbReference type="NCBIfam" id="TIGR01511">
    <property type="entry name" value="ATPase-IB1_Cu"/>
    <property type="match status" value="1"/>
</dbReference>
<dbReference type="SFLD" id="SFLDG00002">
    <property type="entry name" value="C1.7:_P-type_atpase_like"/>
    <property type="match status" value="1"/>
</dbReference>
<dbReference type="FunFam" id="2.70.150.10:FF:000002">
    <property type="entry name" value="Copper-transporting ATPase 1, putative"/>
    <property type="match status" value="1"/>
</dbReference>
<feature type="domain" description="P-type ATPase A" evidence="8">
    <location>
        <begin position="250"/>
        <end position="347"/>
    </location>
</feature>
<dbReference type="FunCoup" id="A0A1V8S7R2">
    <property type="interactions" value="22"/>
</dbReference>
<dbReference type="InterPro" id="IPR044492">
    <property type="entry name" value="P_typ_ATPase_HD_dom"/>
</dbReference>
<keyword evidence="7" id="KW-0067">ATP-binding</keyword>
<dbReference type="PANTHER" id="PTHR46594">
    <property type="entry name" value="P-TYPE CATION-TRANSPORTING ATPASE"/>
    <property type="match status" value="1"/>
</dbReference>
<keyword evidence="5 7" id="KW-1133">Transmembrane helix</keyword>
<dbReference type="GO" id="GO:0016887">
    <property type="term" value="F:ATP hydrolysis activity"/>
    <property type="evidence" value="ECO:0007669"/>
    <property type="project" value="InterPro"/>
</dbReference>
<dbReference type="NCBIfam" id="TIGR01525">
    <property type="entry name" value="ATPase-IB_hvy"/>
    <property type="match status" value="1"/>
</dbReference>
<dbReference type="InterPro" id="IPR056236">
    <property type="entry name" value="HMA_PCA1"/>
</dbReference>
<evidence type="ECO:0000256" key="7">
    <source>
        <dbReference type="RuleBase" id="RU362081"/>
    </source>
</evidence>
<comment type="similarity">
    <text evidence="7">Belongs to the cation transport ATPase (P-type) (TC 3.A.3) family. Type IB subfamily.</text>
</comment>
<dbReference type="GO" id="GO:0030003">
    <property type="term" value="P:intracellular monoatomic cation homeostasis"/>
    <property type="evidence" value="ECO:0007669"/>
    <property type="project" value="UniProtKB-ARBA"/>
</dbReference>
<dbReference type="PROSITE" id="PS01229">
    <property type="entry name" value="COF_2"/>
    <property type="match status" value="1"/>
</dbReference>
<dbReference type="Proteomes" id="UP000192596">
    <property type="component" value="Unassembled WGS sequence"/>
</dbReference>
<feature type="transmembrane region" description="Helical" evidence="7">
    <location>
        <begin position="141"/>
        <end position="160"/>
    </location>
</feature>
<evidence type="ECO:0000259" key="9">
    <source>
        <dbReference type="Pfam" id="PF24534"/>
    </source>
</evidence>
<evidence type="ECO:0000256" key="4">
    <source>
        <dbReference type="ARBA" id="ARBA00022967"/>
    </source>
</evidence>
<dbReference type="InterPro" id="IPR001757">
    <property type="entry name" value="P_typ_ATPase"/>
</dbReference>
<dbReference type="InterPro" id="IPR023298">
    <property type="entry name" value="ATPase_P-typ_TM_dom_sf"/>
</dbReference>
<dbReference type="GO" id="GO:0046872">
    <property type="term" value="F:metal ion binding"/>
    <property type="evidence" value="ECO:0007669"/>
    <property type="project" value="UniProtKB-KW"/>
</dbReference>
<dbReference type="Pfam" id="PF00122">
    <property type="entry name" value="E1-E2_ATPase"/>
    <property type="match status" value="1"/>
</dbReference>
<dbReference type="OrthoDB" id="432719at2759"/>
<organism evidence="10 11">
    <name type="scientific">Cryoendolithus antarcticus</name>
    <dbReference type="NCBI Taxonomy" id="1507870"/>
    <lineage>
        <taxon>Eukaryota</taxon>
        <taxon>Fungi</taxon>
        <taxon>Dikarya</taxon>
        <taxon>Ascomycota</taxon>
        <taxon>Pezizomycotina</taxon>
        <taxon>Dothideomycetes</taxon>
        <taxon>Dothideomycetidae</taxon>
        <taxon>Cladosporiales</taxon>
        <taxon>Cladosporiaceae</taxon>
        <taxon>Cryoendolithus</taxon>
    </lineage>
</organism>
<feature type="transmembrane region" description="Helical" evidence="7">
    <location>
        <begin position="710"/>
        <end position="731"/>
    </location>
</feature>
<dbReference type="InterPro" id="IPR023299">
    <property type="entry name" value="ATPase_P-typ_cyto_dom_N"/>
</dbReference>
<dbReference type="SFLD" id="SFLDF00027">
    <property type="entry name" value="p-type_atpase"/>
    <property type="match status" value="1"/>
</dbReference>
<dbReference type="STRING" id="1507870.A0A1V8S7R2"/>
<dbReference type="Pfam" id="PF24534">
    <property type="entry name" value="HMA_PCA1"/>
    <property type="match status" value="1"/>
</dbReference>
<dbReference type="InterPro" id="IPR036412">
    <property type="entry name" value="HAD-like_sf"/>
</dbReference>
<keyword evidence="7" id="KW-0547">Nucleotide-binding</keyword>
<comment type="subcellular location">
    <subcellularLocation>
        <location evidence="1 7">Membrane</location>
    </subcellularLocation>
</comment>
<dbReference type="Gene3D" id="3.40.50.1000">
    <property type="entry name" value="HAD superfamily/HAD-like"/>
    <property type="match status" value="1"/>
</dbReference>
<dbReference type="Gene3D" id="3.40.1110.10">
    <property type="entry name" value="Calcium-transporting ATPase, cytoplasmic domain N"/>
    <property type="match status" value="1"/>
</dbReference>
<evidence type="ECO:0000256" key="3">
    <source>
        <dbReference type="ARBA" id="ARBA00022723"/>
    </source>
</evidence>
<feature type="transmembrane region" description="Helical" evidence="7">
    <location>
        <begin position="363"/>
        <end position="386"/>
    </location>
</feature>
<evidence type="ECO:0000313" key="10">
    <source>
        <dbReference type="EMBL" id="OQN95215.1"/>
    </source>
</evidence>
<keyword evidence="11" id="KW-1185">Reference proteome</keyword>
<dbReference type="Pfam" id="PF00702">
    <property type="entry name" value="Hydrolase"/>
    <property type="match status" value="1"/>
</dbReference>
<keyword evidence="2 7" id="KW-0812">Transmembrane</keyword>
<evidence type="ECO:0008006" key="12">
    <source>
        <dbReference type="Google" id="ProtNLM"/>
    </source>
</evidence>
<evidence type="ECO:0000256" key="6">
    <source>
        <dbReference type="ARBA" id="ARBA00023136"/>
    </source>
</evidence>
<dbReference type="InterPro" id="IPR008250">
    <property type="entry name" value="ATPase_P-typ_transduc_dom_A_sf"/>
</dbReference>
<evidence type="ECO:0000259" key="8">
    <source>
        <dbReference type="Pfam" id="PF00122"/>
    </source>
</evidence>
<reference evidence="11" key="1">
    <citation type="submission" date="2017-03" db="EMBL/GenBank/DDBJ databases">
        <title>Genomes of endolithic fungi from Antarctica.</title>
        <authorList>
            <person name="Coleine C."/>
            <person name="Masonjones S."/>
            <person name="Stajich J.E."/>
        </authorList>
    </citation>
    <scope>NUCLEOTIDE SEQUENCE [LARGE SCALE GENOMIC DNA]</scope>
    <source>
        <strain evidence="11">CCFEE 5527</strain>
    </source>
</reference>
<accession>A0A1V8S7R2</accession>
<dbReference type="InterPro" id="IPR059000">
    <property type="entry name" value="ATPase_P-type_domA"/>
</dbReference>
<protein>
    <recommendedName>
        <fullName evidence="12">HMA domain-containing protein</fullName>
    </recommendedName>
</protein>
<evidence type="ECO:0000256" key="2">
    <source>
        <dbReference type="ARBA" id="ARBA00022692"/>
    </source>
</evidence>
<dbReference type="SFLD" id="SFLDS00003">
    <property type="entry name" value="Haloacid_Dehalogenase"/>
    <property type="match status" value="1"/>
</dbReference>
<dbReference type="Gene3D" id="2.70.150.10">
    <property type="entry name" value="Calcium-transporting ATPase, cytoplasmic transduction domain A"/>
    <property type="match status" value="1"/>
</dbReference>
<dbReference type="InParanoid" id="A0A1V8S7R2"/>
<dbReference type="AlphaFoldDB" id="A0A1V8S7R2"/>
<dbReference type="PANTHER" id="PTHR46594:SF4">
    <property type="entry name" value="P-TYPE CATION-TRANSPORTING ATPASE"/>
    <property type="match status" value="1"/>
</dbReference>
<dbReference type="GO" id="GO:0005524">
    <property type="term" value="F:ATP binding"/>
    <property type="evidence" value="ECO:0007669"/>
    <property type="project" value="UniProtKB-UniRule"/>
</dbReference>
<dbReference type="PRINTS" id="PR00120">
    <property type="entry name" value="HATPASE"/>
</dbReference>
<gene>
    <name evidence="10" type="ORF">B0A48_18779</name>
</gene>
<dbReference type="GO" id="GO:0016020">
    <property type="term" value="C:membrane"/>
    <property type="evidence" value="ECO:0007669"/>
    <property type="project" value="UniProtKB-SubCell"/>
</dbReference>
<evidence type="ECO:0000313" key="11">
    <source>
        <dbReference type="Proteomes" id="UP000192596"/>
    </source>
</evidence>
<keyword evidence="3 7" id="KW-0479">Metal-binding</keyword>
<sequence length="763" mass="81082">MSKAEFDLDGNASPIDEIIKAVEKSTGFSCKRVNTEGQELDVLIDGDAKAFAERDYPKGILQLSAIDKRVLRITFDPDVVGARAVLADLFGTRLRLAVCRISPDLENGQKHVRETAWFTLASAALTIPVLVLAWASVPPRAIVYGSVSLALATAVQVLIAGRFYASALRALIFTRVIEMDLLIVLSTTTAYVFSIVAFTYLVTGHPLETGEFFETSTLLVTLVMLGRLVSAFARQKAVESVSIRSLQVQTTTLCDADGRNDEKIDARLLQYGDNFKVGPDSRIGTDGIIVTGTTEVDESMVTGEALPIDKSPGSPVIAGSINTSGVIVVRLTNLPGNNTISTIAAMVDEAKFQKAKTQEMVDIVAGWFVPAILVLTLLTVVIWIAVGIRVRLQGTSEAVVAAITYGITVLIVSCPCAIGLCVPMVTVVAGGAAAKNGVIFKTAVALESARKVTHAVFDKTGTLTAGELSIAEEIFLGANLVARPVIFGLTSNSKHPVSMAISSHLVSKGIKAAEVENVRALPGQGVEGTYGGRLIRCGNTRWLSLQNLPEARRLLDAGLTVFGVTVEGVPAALFGLHDHIRPEARRVLAELKKRKIAISIVSGDDAGATDAVAAELAVPITNVRSRCTPGDKQEYMAALATDKRVHTLFCGDGTNDAIALACADVGVHMSSGSDVSQAAADVVLLRPALTGVLVALDLSRAAMHRVSLNFAWSFVYNLFAILLAAGAFVNARIPPQYAGLGEIVSVLPVILVALQLKWFRRDY</sequence>
<feature type="transmembrane region" description="Helical" evidence="7">
    <location>
        <begin position="116"/>
        <end position="135"/>
    </location>
</feature>
<feature type="transmembrane region" description="Helical" evidence="7">
    <location>
        <begin position="737"/>
        <end position="756"/>
    </location>
</feature>
<name>A0A1V8S7R2_9PEZI</name>
<dbReference type="SUPFAM" id="SSF81665">
    <property type="entry name" value="Calcium ATPase, transmembrane domain M"/>
    <property type="match status" value="1"/>
</dbReference>
<feature type="transmembrane region" description="Helical" evidence="7">
    <location>
        <begin position="398"/>
        <end position="422"/>
    </location>
</feature>
<dbReference type="InterPro" id="IPR018303">
    <property type="entry name" value="ATPase_P-typ_P_site"/>
</dbReference>
<dbReference type="PRINTS" id="PR00119">
    <property type="entry name" value="CATATPASE"/>
</dbReference>
<feature type="domain" description="PCA1 HMA heavy metal-associated" evidence="9">
    <location>
        <begin position="34"/>
        <end position="97"/>
    </location>
</feature>
<dbReference type="InterPro" id="IPR027256">
    <property type="entry name" value="P-typ_ATPase_IB"/>
</dbReference>
<dbReference type="SUPFAM" id="SSF56784">
    <property type="entry name" value="HAD-like"/>
    <property type="match status" value="1"/>
</dbReference>
<keyword evidence="4" id="KW-1278">Translocase</keyword>
<dbReference type="GO" id="GO:0019829">
    <property type="term" value="F:ATPase-coupled monoatomic cation transmembrane transporter activity"/>
    <property type="evidence" value="ECO:0007669"/>
    <property type="project" value="InterPro"/>
</dbReference>
<feature type="transmembrane region" description="Helical" evidence="7">
    <location>
        <begin position="181"/>
        <end position="203"/>
    </location>
</feature>
<keyword evidence="6 7" id="KW-0472">Membrane</keyword>
<proteinExistence type="inferred from homology"/>
<dbReference type="PROSITE" id="PS00154">
    <property type="entry name" value="ATPASE_E1_E2"/>
    <property type="match status" value="1"/>
</dbReference>
<comment type="caution">
    <text evidence="10">The sequence shown here is derived from an EMBL/GenBank/DDBJ whole genome shotgun (WGS) entry which is preliminary data.</text>
</comment>
<evidence type="ECO:0000256" key="1">
    <source>
        <dbReference type="ARBA" id="ARBA00004370"/>
    </source>
</evidence>
<dbReference type="InterPro" id="IPR023214">
    <property type="entry name" value="HAD_sf"/>
</dbReference>
<dbReference type="NCBIfam" id="TIGR01494">
    <property type="entry name" value="ATPase_P-type"/>
    <property type="match status" value="1"/>
</dbReference>
<dbReference type="SUPFAM" id="SSF81653">
    <property type="entry name" value="Calcium ATPase, transduction domain A"/>
    <property type="match status" value="1"/>
</dbReference>